<dbReference type="Proteomes" id="UP001652642">
    <property type="component" value="Chromosome 5"/>
</dbReference>
<organism evidence="7 8">
    <name type="scientific">Pogona vitticeps</name>
    <name type="common">central bearded dragon</name>
    <dbReference type="NCBI Taxonomy" id="103695"/>
    <lineage>
        <taxon>Eukaryota</taxon>
        <taxon>Metazoa</taxon>
        <taxon>Chordata</taxon>
        <taxon>Craniata</taxon>
        <taxon>Vertebrata</taxon>
        <taxon>Euteleostomi</taxon>
        <taxon>Lepidosauria</taxon>
        <taxon>Squamata</taxon>
        <taxon>Bifurcata</taxon>
        <taxon>Unidentata</taxon>
        <taxon>Episquamata</taxon>
        <taxon>Toxicofera</taxon>
        <taxon>Iguania</taxon>
        <taxon>Acrodonta</taxon>
        <taxon>Agamidae</taxon>
        <taxon>Amphibolurinae</taxon>
        <taxon>Pogona</taxon>
    </lineage>
</organism>
<keyword evidence="2" id="KW-1003">Cell membrane</keyword>
<evidence type="ECO:0000313" key="7">
    <source>
        <dbReference type="Proteomes" id="UP001652642"/>
    </source>
</evidence>
<name>A0ABM5GGC1_9SAUR</name>
<evidence type="ECO:0000259" key="6">
    <source>
        <dbReference type="Pfam" id="PF15037"/>
    </source>
</evidence>
<dbReference type="PANTHER" id="PTHR15583:SF10">
    <property type="entry name" value="INTERLEUKIN-17 RECEPTOR E-LIKE-RELATED"/>
    <property type="match status" value="1"/>
</dbReference>
<dbReference type="GeneID" id="110076231"/>
<dbReference type="Pfam" id="PF15037">
    <property type="entry name" value="IL17_R_N"/>
    <property type="match status" value="1"/>
</dbReference>
<keyword evidence="4" id="KW-0812">Transmembrane</keyword>
<dbReference type="InterPro" id="IPR027841">
    <property type="entry name" value="IL-17_rcpt_C/E_N"/>
</dbReference>
<feature type="chain" id="PRO_5045587156" evidence="5">
    <location>
        <begin position="17"/>
        <end position="515"/>
    </location>
</feature>
<dbReference type="PANTHER" id="PTHR15583">
    <property type="entry name" value="INTERLEUKIN-17 RECEPTOR"/>
    <property type="match status" value="1"/>
</dbReference>
<dbReference type="InterPro" id="IPR038683">
    <property type="entry name" value="IL17RA/B_FnIII-like_1_sf"/>
</dbReference>
<accession>A0ABM5GGC1</accession>
<dbReference type="InterPro" id="IPR039465">
    <property type="entry name" value="IL-17_rcpt-like"/>
</dbReference>
<evidence type="ECO:0000256" key="4">
    <source>
        <dbReference type="SAM" id="Phobius"/>
    </source>
</evidence>
<feature type="domain" description="Interleukin-17 receptor C/E N-terminal" evidence="6">
    <location>
        <begin position="103"/>
        <end position="393"/>
    </location>
</feature>
<evidence type="ECO:0000256" key="5">
    <source>
        <dbReference type="SAM" id="SignalP"/>
    </source>
</evidence>
<protein>
    <submittedName>
        <fullName evidence="8">Interleukin-17 receptor E-like protein isoform X1</fullName>
    </submittedName>
</protein>
<evidence type="ECO:0000256" key="3">
    <source>
        <dbReference type="ARBA" id="ARBA00022729"/>
    </source>
</evidence>
<keyword evidence="4" id="KW-1133">Transmembrane helix</keyword>
<feature type="transmembrane region" description="Helical" evidence="4">
    <location>
        <begin position="463"/>
        <end position="483"/>
    </location>
</feature>
<proteinExistence type="predicted"/>
<dbReference type="RefSeq" id="XP_072856704.1">
    <property type="nucleotide sequence ID" value="XM_073000603.1"/>
</dbReference>
<evidence type="ECO:0000313" key="8">
    <source>
        <dbReference type="RefSeq" id="XP_072856704.1"/>
    </source>
</evidence>
<keyword evidence="7" id="KW-1185">Reference proteome</keyword>
<reference evidence="8" key="1">
    <citation type="submission" date="2025-08" db="UniProtKB">
        <authorList>
            <consortium name="RefSeq"/>
        </authorList>
    </citation>
    <scope>IDENTIFICATION</scope>
</reference>
<gene>
    <name evidence="8" type="primary">IL17REL</name>
</gene>
<evidence type="ECO:0000256" key="2">
    <source>
        <dbReference type="ARBA" id="ARBA00022475"/>
    </source>
</evidence>
<feature type="signal peptide" evidence="5">
    <location>
        <begin position="1"/>
        <end position="16"/>
    </location>
</feature>
<comment type="subcellular location">
    <subcellularLocation>
        <location evidence="1">Cell membrane</location>
        <topology evidence="1">Single-pass type I membrane protein</topology>
    </subcellularLocation>
</comment>
<evidence type="ECO:0000256" key="1">
    <source>
        <dbReference type="ARBA" id="ARBA00004251"/>
    </source>
</evidence>
<keyword evidence="3 5" id="KW-0732">Signal</keyword>
<keyword evidence="4" id="KW-0472">Membrane</keyword>
<dbReference type="Gene3D" id="2.60.40.2160">
    <property type="entry name" value="Interleukin-17 receptor A/B, fibronectin-III-like domain 1"/>
    <property type="match status" value="1"/>
</dbReference>
<sequence>MMFKIQIFVMFWGTYGYDLIPRIEECGITCTQGFLCKIQASTNIFNSFCHHAPTSLSPTNLRSMKVWTVMKCMGQNQCSLHLSVKGTLHLDESIRGMEICALSVDTQKSKCVNVIISRNVHVKLAGRKVKMQFNCFEVSAGQHFYVTMRTIPNYCGIKLSQEYDVEDCRNIDVARNIPMCFDGKMAYEVDRVQNIISVNISNLVQGTDYYVRLCRQWFVCEDEGPVTLIQKKDTVKSVSLQYTQVLPCLCIEAWPAISDARRIQICPFKNDTKALWDNIHYNPVTQMLAWEAACPVHVTVSLCQLMQTDDRCVDLEKTSKTTPEKVKYSRVDAHPRLCMKFTNKYGSWVRCPFGHENFQAWKMRLAVMKEQIEVSFTSHPEAQFSVIVCNRTDSSSCNSTGIHQLIPVDGSSSISLNISRKMCDPDLCIQGWRTDVDYSLPSYICDLPCISSIQSQEHYENSLSILSLVVLLAVLVTVMALLGHKLASVLDRKGHEEESTADIKIQRIKSITSLH</sequence>